<dbReference type="Pfam" id="PF00254">
    <property type="entry name" value="FKBP_C"/>
    <property type="match status" value="1"/>
</dbReference>
<name>A0ABR7NJH2_9FIRM</name>
<evidence type="ECO:0000313" key="18">
    <source>
        <dbReference type="Proteomes" id="UP000658131"/>
    </source>
</evidence>
<evidence type="ECO:0000256" key="11">
    <source>
        <dbReference type="ARBA" id="ARBA00029986"/>
    </source>
</evidence>
<evidence type="ECO:0000256" key="3">
    <source>
        <dbReference type="ARBA" id="ARBA00013194"/>
    </source>
</evidence>
<keyword evidence="12" id="KW-0963">Cytoplasm</keyword>
<dbReference type="EC" id="5.2.1.8" evidence="3 12"/>
<feature type="domain" description="PPIase FKBP-type" evidence="16">
    <location>
        <begin position="163"/>
        <end position="251"/>
    </location>
</feature>
<dbReference type="InterPro" id="IPR005215">
    <property type="entry name" value="Trig_fac"/>
</dbReference>
<dbReference type="RefSeq" id="WP_262400065.1">
    <property type="nucleotide sequence ID" value="NZ_JACRTB010000012.1"/>
</dbReference>
<dbReference type="NCBIfam" id="TIGR00115">
    <property type="entry name" value="tig"/>
    <property type="match status" value="1"/>
</dbReference>
<dbReference type="SUPFAM" id="SSF54534">
    <property type="entry name" value="FKBP-like"/>
    <property type="match status" value="1"/>
</dbReference>
<evidence type="ECO:0000256" key="9">
    <source>
        <dbReference type="ARBA" id="ARBA00023306"/>
    </source>
</evidence>
<evidence type="ECO:0000256" key="15">
    <source>
        <dbReference type="SAM" id="MobiDB-lite"/>
    </source>
</evidence>
<evidence type="ECO:0000256" key="10">
    <source>
        <dbReference type="ARBA" id="ARBA00024849"/>
    </source>
</evidence>
<keyword evidence="9 12" id="KW-0131">Cell cycle</keyword>
<dbReference type="PROSITE" id="PS50059">
    <property type="entry name" value="FKBP_PPIASE"/>
    <property type="match status" value="1"/>
</dbReference>
<dbReference type="InterPro" id="IPR027304">
    <property type="entry name" value="Trigger_fact/SurA_dom_sf"/>
</dbReference>
<evidence type="ECO:0000256" key="13">
    <source>
        <dbReference type="PROSITE-ProRule" id="PRU00277"/>
    </source>
</evidence>
<evidence type="ECO:0000256" key="14">
    <source>
        <dbReference type="RuleBase" id="RU003914"/>
    </source>
</evidence>
<organism evidence="17 18">
    <name type="scientific">Yanshouia hominis</name>
    <dbReference type="NCBI Taxonomy" id="2763673"/>
    <lineage>
        <taxon>Bacteria</taxon>
        <taxon>Bacillati</taxon>
        <taxon>Bacillota</taxon>
        <taxon>Clostridia</taxon>
        <taxon>Eubacteriales</taxon>
        <taxon>Oscillospiraceae</taxon>
        <taxon>Yanshouia</taxon>
    </lineage>
</organism>
<dbReference type="SUPFAM" id="SSF102735">
    <property type="entry name" value="Trigger factor ribosome-binding domain"/>
    <property type="match status" value="1"/>
</dbReference>
<evidence type="ECO:0000256" key="4">
    <source>
        <dbReference type="ARBA" id="ARBA00016902"/>
    </source>
</evidence>
<dbReference type="InterPro" id="IPR036611">
    <property type="entry name" value="Trigger_fac_ribosome-bd_sf"/>
</dbReference>
<dbReference type="PIRSF" id="PIRSF003095">
    <property type="entry name" value="Trigger_factor"/>
    <property type="match status" value="1"/>
</dbReference>
<dbReference type="Pfam" id="PF05698">
    <property type="entry name" value="Trigger_C"/>
    <property type="match status" value="1"/>
</dbReference>
<dbReference type="InterPro" id="IPR008881">
    <property type="entry name" value="Trigger_fac_ribosome-bd_bac"/>
</dbReference>
<dbReference type="EMBL" id="JACRTB010000012">
    <property type="protein sequence ID" value="MBC8576557.1"/>
    <property type="molecule type" value="Genomic_DNA"/>
</dbReference>
<dbReference type="Pfam" id="PF05697">
    <property type="entry name" value="Trigger_N"/>
    <property type="match status" value="1"/>
</dbReference>
<dbReference type="HAMAP" id="MF_00303">
    <property type="entry name" value="Trigger_factor_Tig"/>
    <property type="match status" value="1"/>
</dbReference>
<evidence type="ECO:0000256" key="6">
    <source>
        <dbReference type="ARBA" id="ARBA00023110"/>
    </source>
</evidence>
<dbReference type="GO" id="GO:0003755">
    <property type="term" value="F:peptidyl-prolyl cis-trans isomerase activity"/>
    <property type="evidence" value="ECO:0007669"/>
    <property type="project" value="UniProtKB-EC"/>
</dbReference>
<evidence type="ECO:0000256" key="5">
    <source>
        <dbReference type="ARBA" id="ARBA00022618"/>
    </source>
</evidence>
<dbReference type="PANTHER" id="PTHR30560:SF3">
    <property type="entry name" value="TRIGGER FACTOR-LIKE PROTEIN TIG, CHLOROPLASTIC"/>
    <property type="match status" value="1"/>
</dbReference>
<feature type="region of interest" description="Disordered" evidence="15">
    <location>
        <begin position="421"/>
        <end position="458"/>
    </location>
</feature>
<keyword evidence="7 12" id="KW-0143">Chaperone</keyword>
<evidence type="ECO:0000259" key="16">
    <source>
        <dbReference type="PROSITE" id="PS50059"/>
    </source>
</evidence>
<evidence type="ECO:0000256" key="8">
    <source>
        <dbReference type="ARBA" id="ARBA00023235"/>
    </source>
</evidence>
<evidence type="ECO:0000256" key="12">
    <source>
        <dbReference type="HAMAP-Rule" id="MF_00303"/>
    </source>
</evidence>
<sequence>MSLVSSNQVETNRTELTVEVKGEKFQKAVDAAVAKNMKKITIPGFRKGKAPRAMVEKMYGKGMFYEDAMNALYPEAYSEAVDAAGIKPVDSADVEVLEVNDEGFTFKATVTTKPVPELGEYKGLSAVKAAVEVTDEQIEHQFAHLRDQYARVIEVTDRAAKLGDIADINFEGFVDGVAFEGGKGENHPLTLGSGSFIPGFEDQVVGHSVGEEFDVNVTFPEEYGEKSLAGKASVFKVKINGIKERQLPEVDDEFAKDVSEFDTLEEFKKDMKAKMIASAEEKAAADFENKLLEQVVANMKVDVPDCMIESRVRELMQDFAMRMSQQGLSLKDFLQYSGQTEEQFKETFRPQAESQVKTRLAMEAIAEAEKIVPTEEEIEEEYKKLSEQYHTELEKLRGIISAAEISEDVACRKALEIVRESASALPEEKKEDSAEEEAPKPKRTRKTKAEKEAEAAAE</sequence>
<comment type="similarity">
    <text evidence="2 12 14">Belongs to the FKBP-type PPIase family. Tig subfamily.</text>
</comment>
<dbReference type="Gene3D" id="1.10.3120.10">
    <property type="entry name" value="Trigger factor, C-terminal domain"/>
    <property type="match status" value="1"/>
</dbReference>
<keyword evidence="18" id="KW-1185">Reference proteome</keyword>
<evidence type="ECO:0000256" key="1">
    <source>
        <dbReference type="ARBA" id="ARBA00000971"/>
    </source>
</evidence>
<feature type="compositionally biased region" description="Basic and acidic residues" evidence="15">
    <location>
        <begin position="447"/>
        <end position="458"/>
    </location>
</feature>
<evidence type="ECO:0000256" key="2">
    <source>
        <dbReference type="ARBA" id="ARBA00005464"/>
    </source>
</evidence>
<dbReference type="PANTHER" id="PTHR30560">
    <property type="entry name" value="TRIGGER FACTOR CHAPERONE AND PEPTIDYL-PROLYL CIS/TRANS ISOMERASE"/>
    <property type="match status" value="1"/>
</dbReference>
<feature type="compositionally biased region" description="Basic and acidic residues" evidence="15">
    <location>
        <begin position="426"/>
        <end position="440"/>
    </location>
</feature>
<keyword evidence="8 12" id="KW-0413">Isomerase</keyword>
<protein>
    <recommendedName>
        <fullName evidence="4 12">Trigger factor</fullName>
        <shortName evidence="12">TF</shortName>
        <ecNumber evidence="3 12">5.2.1.8</ecNumber>
    </recommendedName>
    <alternativeName>
        <fullName evidence="11 12">PPIase</fullName>
    </alternativeName>
</protein>
<comment type="function">
    <text evidence="10 12">Involved in protein export. Acts as a chaperone by maintaining the newly synthesized protein in an open conformation. Functions as a peptidyl-prolyl cis-trans isomerase.</text>
</comment>
<reference evidence="17 18" key="1">
    <citation type="submission" date="2020-08" db="EMBL/GenBank/DDBJ databases">
        <title>Genome public.</title>
        <authorList>
            <person name="Liu C."/>
            <person name="Sun Q."/>
        </authorList>
    </citation>
    <scope>NUCLEOTIDE SEQUENCE [LARGE SCALE GENOMIC DNA]</scope>
    <source>
        <strain evidence="17 18">BX1</strain>
    </source>
</reference>
<dbReference type="Proteomes" id="UP000658131">
    <property type="component" value="Unassembled WGS sequence"/>
</dbReference>
<dbReference type="InterPro" id="IPR046357">
    <property type="entry name" value="PPIase_dom_sf"/>
</dbReference>
<dbReference type="Gene3D" id="3.30.70.1050">
    <property type="entry name" value="Trigger factor ribosome-binding domain"/>
    <property type="match status" value="1"/>
</dbReference>
<dbReference type="InterPro" id="IPR001179">
    <property type="entry name" value="PPIase_FKBP_dom"/>
</dbReference>
<dbReference type="InterPro" id="IPR008880">
    <property type="entry name" value="Trigger_fac_C"/>
</dbReference>
<evidence type="ECO:0000256" key="7">
    <source>
        <dbReference type="ARBA" id="ARBA00023186"/>
    </source>
</evidence>
<keyword evidence="6 12" id="KW-0697">Rotamase</keyword>
<comment type="caution">
    <text evidence="17">The sequence shown here is derived from an EMBL/GenBank/DDBJ whole genome shotgun (WGS) entry which is preliminary data.</text>
</comment>
<dbReference type="InterPro" id="IPR037041">
    <property type="entry name" value="Trigger_fac_C_sf"/>
</dbReference>
<accession>A0ABR7NJH2</accession>
<proteinExistence type="inferred from homology"/>
<evidence type="ECO:0000313" key="17">
    <source>
        <dbReference type="EMBL" id="MBC8576557.1"/>
    </source>
</evidence>
<keyword evidence="5 12" id="KW-0132">Cell division</keyword>
<comment type="subcellular location">
    <subcellularLocation>
        <location evidence="12">Cytoplasm</location>
    </subcellularLocation>
    <text evidence="12">About half TF is bound to the ribosome near the polypeptide exit tunnel while the other half is free in the cytoplasm.</text>
</comment>
<dbReference type="Gene3D" id="3.10.50.40">
    <property type="match status" value="1"/>
</dbReference>
<comment type="catalytic activity">
    <reaction evidence="1 12 13">
        <text>[protein]-peptidylproline (omega=180) = [protein]-peptidylproline (omega=0)</text>
        <dbReference type="Rhea" id="RHEA:16237"/>
        <dbReference type="Rhea" id="RHEA-COMP:10747"/>
        <dbReference type="Rhea" id="RHEA-COMP:10748"/>
        <dbReference type="ChEBI" id="CHEBI:83833"/>
        <dbReference type="ChEBI" id="CHEBI:83834"/>
        <dbReference type="EC" id="5.2.1.8"/>
    </reaction>
</comment>
<gene>
    <name evidence="12" type="primary">tig</name>
    <name evidence="17" type="ORF">H8717_09090</name>
</gene>
<comment type="domain">
    <text evidence="12">Consists of 3 domains; the N-terminus binds the ribosome, the middle domain has PPIase activity, while the C-terminus has intrinsic chaperone activity on its own.</text>
</comment>
<dbReference type="SUPFAM" id="SSF109998">
    <property type="entry name" value="Triger factor/SurA peptide-binding domain-like"/>
    <property type="match status" value="1"/>
</dbReference>